<sequence>MYSLLHEFVAEERYEIDLVVDVGACARRFEGYTICTYMIYEITYKLYEHPSVEGSRRVSTCARSTTRGALIRLNQPAGPAVRLPAGAASPKPPRTRDIG</sequence>
<reference evidence="2 3" key="1">
    <citation type="journal article" date="2019" name="Commun. Biol.">
        <title>The bagworm genome reveals a unique fibroin gene that provides high tensile strength.</title>
        <authorList>
            <person name="Kono N."/>
            <person name="Nakamura H."/>
            <person name="Ohtoshi R."/>
            <person name="Tomita M."/>
            <person name="Numata K."/>
            <person name="Arakawa K."/>
        </authorList>
    </citation>
    <scope>NUCLEOTIDE SEQUENCE [LARGE SCALE GENOMIC DNA]</scope>
</reference>
<keyword evidence="3" id="KW-1185">Reference proteome</keyword>
<comment type="caution">
    <text evidence="2">The sequence shown here is derived from an EMBL/GenBank/DDBJ whole genome shotgun (WGS) entry which is preliminary data.</text>
</comment>
<evidence type="ECO:0000313" key="3">
    <source>
        <dbReference type="Proteomes" id="UP000299102"/>
    </source>
</evidence>
<protein>
    <submittedName>
        <fullName evidence="2">Uncharacterized protein</fullName>
    </submittedName>
</protein>
<evidence type="ECO:0000256" key="1">
    <source>
        <dbReference type="SAM" id="MobiDB-lite"/>
    </source>
</evidence>
<gene>
    <name evidence="2" type="ORF">EVAR_82817_1</name>
</gene>
<organism evidence="2 3">
    <name type="scientific">Eumeta variegata</name>
    <name type="common">Bagworm moth</name>
    <name type="synonym">Eumeta japonica</name>
    <dbReference type="NCBI Taxonomy" id="151549"/>
    <lineage>
        <taxon>Eukaryota</taxon>
        <taxon>Metazoa</taxon>
        <taxon>Ecdysozoa</taxon>
        <taxon>Arthropoda</taxon>
        <taxon>Hexapoda</taxon>
        <taxon>Insecta</taxon>
        <taxon>Pterygota</taxon>
        <taxon>Neoptera</taxon>
        <taxon>Endopterygota</taxon>
        <taxon>Lepidoptera</taxon>
        <taxon>Glossata</taxon>
        <taxon>Ditrysia</taxon>
        <taxon>Tineoidea</taxon>
        <taxon>Psychidae</taxon>
        <taxon>Oiketicinae</taxon>
        <taxon>Eumeta</taxon>
    </lineage>
</organism>
<evidence type="ECO:0000313" key="2">
    <source>
        <dbReference type="EMBL" id="GBP32980.1"/>
    </source>
</evidence>
<dbReference type="EMBL" id="BGZK01000268">
    <property type="protein sequence ID" value="GBP32980.1"/>
    <property type="molecule type" value="Genomic_DNA"/>
</dbReference>
<accession>A0A4C1V364</accession>
<feature type="region of interest" description="Disordered" evidence="1">
    <location>
        <begin position="80"/>
        <end position="99"/>
    </location>
</feature>
<dbReference type="Proteomes" id="UP000299102">
    <property type="component" value="Unassembled WGS sequence"/>
</dbReference>
<name>A0A4C1V364_EUMVA</name>
<proteinExistence type="predicted"/>
<dbReference type="AlphaFoldDB" id="A0A4C1V364"/>